<accession>A0A0C3DMY7</accession>
<keyword evidence="2" id="KW-0732">Signal</keyword>
<sequence length="246" mass="25972">MLGIIFFAAFATGLDWWEPDPTLAAQNIFPLDGWTPKPTPCPEIVKRQQIPAQDTICGYISGDPSLSLTCSNALCGYNTFYSWFGCCPSASFSGTEVIPLDCMVITSCVPYTLLEQCTGACASNAMVTQCTNSASPYCAYGEMVDVWSMTLVGCAPTPFTVQVDLTPTNEATTPISSTTPVSSTSSTSSTTPTSSAAGPTTLTLPAATTTLPPVPEPIHVSGTASQRKLTWIGECFISLIIIFNSI</sequence>
<evidence type="ECO:0000313" key="4">
    <source>
        <dbReference type="Proteomes" id="UP000054321"/>
    </source>
</evidence>
<dbReference type="AlphaFoldDB" id="A0A0C3DMY7"/>
<dbReference type="HOGENOM" id="CLU_1129367_0_0_1"/>
<feature type="compositionally biased region" description="Low complexity" evidence="1">
    <location>
        <begin position="171"/>
        <end position="211"/>
    </location>
</feature>
<dbReference type="InParanoid" id="A0A0C3DMY7"/>
<dbReference type="Proteomes" id="UP000054321">
    <property type="component" value="Unassembled WGS sequence"/>
</dbReference>
<feature type="chain" id="PRO_5002163444" evidence="2">
    <location>
        <begin position="17"/>
        <end position="246"/>
    </location>
</feature>
<feature type="region of interest" description="Disordered" evidence="1">
    <location>
        <begin position="170"/>
        <end position="215"/>
    </location>
</feature>
<evidence type="ECO:0000256" key="1">
    <source>
        <dbReference type="SAM" id="MobiDB-lite"/>
    </source>
</evidence>
<dbReference type="OrthoDB" id="5347452at2759"/>
<protein>
    <submittedName>
        <fullName evidence="3">Uncharacterized protein</fullName>
    </submittedName>
</protein>
<reference evidence="3 4" key="1">
    <citation type="submission" date="2014-04" db="EMBL/GenBank/DDBJ databases">
        <authorList>
            <consortium name="DOE Joint Genome Institute"/>
            <person name="Kuo A."/>
            <person name="Martino E."/>
            <person name="Perotto S."/>
            <person name="Kohler A."/>
            <person name="Nagy L.G."/>
            <person name="Floudas D."/>
            <person name="Copeland A."/>
            <person name="Barry K.W."/>
            <person name="Cichocki N."/>
            <person name="Veneault-Fourrey C."/>
            <person name="LaButti K."/>
            <person name="Lindquist E.A."/>
            <person name="Lipzen A."/>
            <person name="Lundell T."/>
            <person name="Morin E."/>
            <person name="Murat C."/>
            <person name="Sun H."/>
            <person name="Tunlid A."/>
            <person name="Henrissat B."/>
            <person name="Grigoriev I.V."/>
            <person name="Hibbett D.S."/>
            <person name="Martin F."/>
            <person name="Nordberg H.P."/>
            <person name="Cantor M.N."/>
            <person name="Hua S.X."/>
        </authorList>
    </citation>
    <scope>NUCLEOTIDE SEQUENCE [LARGE SCALE GENOMIC DNA]</scope>
    <source>
        <strain evidence="3 4">Zn</strain>
    </source>
</reference>
<keyword evidence="4" id="KW-1185">Reference proteome</keyword>
<evidence type="ECO:0000256" key="2">
    <source>
        <dbReference type="SAM" id="SignalP"/>
    </source>
</evidence>
<name>A0A0C3DMY7_OIDMZ</name>
<dbReference type="EMBL" id="KN832873">
    <property type="protein sequence ID" value="KIN03393.1"/>
    <property type="molecule type" value="Genomic_DNA"/>
</dbReference>
<dbReference type="STRING" id="913774.A0A0C3DMY7"/>
<reference evidence="4" key="2">
    <citation type="submission" date="2015-01" db="EMBL/GenBank/DDBJ databases">
        <title>Evolutionary Origins and Diversification of the Mycorrhizal Mutualists.</title>
        <authorList>
            <consortium name="DOE Joint Genome Institute"/>
            <consortium name="Mycorrhizal Genomics Consortium"/>
            <person name="Kohler A."/>
            <person name="Kuo A."/>
            <person name="Nagy L.G."/>
            <person name="Floudas D."/>
            <person name="Copeland A."/>
            <person name="Barry K.W."/>
            <person name="Cichocki N."/>
            <person name="Veneault-Fourrey C."/>
            <person name="LaButti K."/>
            <person name="Lindquist E.A."/>
            <person name="Lipzen A."/>
            <person name="Lundell T."/>
            <person name="Morin E."/>
            <person name="Murat C."/>
            <person name="Riley R."/>
            <person name="Ohm R."/>
            <person name="Sun H."/>
            <person name="Tunlid A."/>
            <person name="Henrissat B."/>
            <person name="Grigoriev I.V."/>
            <person name="Hibbett D.S."/>
            <person name="Martin F."/>
        </authorList>
    </citation>
    <scope>NUCLEOTIDE SEQUENCE [LARGE SCALE GENOMIC DNA]</scope>
    <source>
        <strain evidence="4">Zn</strain>
    </source>
</reference>
<proteinExistence type="predicted"/>
<evidence type="ECO:0000313" key="3">
    <source>
        <dbReference type="EMBL" id="KIN03393.1"/>
    </source>
</evidence>
<feature type="signal peptide" evidence="2">
    <location>
        <begin position="1"/>
        <end position="16"/>
    </location>
</feature>
<gene>
    <name evidence="3" type="ORF">OIDMADRAFT_51358</name>
</gene>
<organism evidence="3 4">
    <name type="scientific">Oidiodendron maius (strain Zn)</name>
    <dbReference type="NCBI Taxonomy" id="913774"/>
    <lineage>
        <taxon>Eukaryota</taxon>
        <taxon>Fungi</taxon>
        <taxon>Dikarya</taxon>
        <taxon>Ascomycota</taxon>
        <taxon>Pezizomycotina</taxon>
        <taxon>Leotiomycetes</taxon>
        <taxon>Leotiomycetes incertae sedis</taxon>
        <taxon>Myxotrichaceae</taxon>
        <taxon>Oidiodendron</taxon>
    </lineage>
</organism>